<sequence length="740" mass="82494">MKKTILLAGIIASMTTMANVTGFVEGNGDGEVRFNKTLDGKTFVDGDINDLSVKGEVKVNKLTLGAVLKNKDIKEISKVKPLTTEMYTENLLDNSSVYAKYELPEFSGIKSYVKGTLNPKAKYEADGSLNFKKGNVELEGQLAHSFSNGAEVSLTSKTTFPFEKKDGEYGKAASSEHTLKLGAKKLNNFEDLEASLKLNHTYAKEEAFKFVDLSAKGTYAGLKDSKLTGKANFRYQVNGTSDVKDLLTDGQIKLNKDAYAHSYELDAKYTGVKDLELTAGAFVQHIHFDEGGLGNYSANALNDLYSQSLLSDTKDISKVFVDRLNDIKNKYNKAKEDLEKITEEQKRAYNDAKSIYDDALNAYGTELDKEEKTINEKFGKITSSRDKANADIIIQKTKEIFDKLEKIDSIDKKTSSLTSISNYKYANKEYITSEKAKLTNERDTLFTSVNNAVNEINRVKGKYDKKITLASNASSKDIVVYMNKLVNDAVKTATTSTKDGSYTNRALAKVGIQRKKASKVTDFESNKIYFNKDSNTGKLVYNATGDLNSKTLTENLLNTDYLQAQKALKDYKKALDIKEEYKNFVERYKEYGNAKLDLVNFGAKLGAKYTGVKNLTLTVDGVFAGRYHSGYNQLFKLPAYTTGYVKLHAGAKYDFKLLNDKLFVSPEGNVTTTFADIYAGICNPSLVLAPKVSVEYKPIEELKVKGSVEVPVRFGLNELNEFRYKNTGIKGSLNMRYEWK</sequence>
<proteinExistence type="predicted"/>
<organism evidence="3 4">
    <name type="scientific">Sneathia vaginalis</name>
    <dbReference type="NCBI Taxonomy" id="187101"/>
    <lineage>
        <taxon>Bacteria</taxon>
        <taxon>Fusobacteriati</taxon>
        <taxon>Fusobacteriota</taxon>
        <taxon>Fusobacteriia</taxon>
        <taxon>Fusobacteriales</taxon>
        <taxon>Leptotrichiaceae</taxon>
        <taxon>Sneathia</taxon>
    </lineage>
</organism>
<dbReference type="EMBL" id="CP011280">
    <property type="protein sequence ID" value="AKC95038.1"/>
    <property type="molecule type" value="Genomic_DNA"/>
</dbReference>
<evidence type="ECO:0000256" key="1">
    <source>
        <dbReference type="SAM" id="Coils"/>
    </source>
</evidence>
<keyword evidence="1" id="KW-0175">Coiled coil</keyword>
<accession>A0A0E3UU76</accession>
<evidence type="ECO:0000313" key="4">
    <source>
        <dbReference type="Proteomes" id="UP000033103"/>
    </source>
</evidence>
<evidence type="ECO:0008006" key="5">
    <source>
        <dbReference type="Google" id="ProtNLM"/>
    </source>
</evidence>
<dbReference type="KEGG" id="sns:VC03_00300"/>
<keyword evidence="4" id="KW-1185">Reference proteome</keyword>
<dbReference type="Proteomes" id="UP000033103">
    <property type="component" value="Chromosome"/>
</dbReference>
<reference evidence="3 4" key="1">
    <citation type="journal article" date="2012" name="BMC Genomics">
        <title>Genomic sequence analysis and characterization of Sneathia amnii sp. nov.</title>
        <authorList>
            <consortium name="Vaginal Microbiome Consortium (additional members)"/>
            <person name="Harwich M.D.Jr."/>
            <person name="Serrano M.G."/>
            <person name="Fettweis J.M."/>
            <person name="Alves J.M."/>
            <person name="Reimers M.A."/>
            <person name="Buck G.A."/>
            <person name="Jefferson K.K."/>
        </authorList>
    </citation>
    <scope>NUCLEOTIDE SEQUENCE [LARGE SCALE GENOMIC DNA]</scope>
    <source>
        <strain evidence="3 4">SN35</strain>
    </source>
</reference>
<dbReference type="RefSeq" id="WP_046328144.1">
    <property type="nucleotide sequence ID" value="NZ_CP011280.1"/>
</dbReference>
<dbReference type="STRING" id="187101.VC03_00300"/>
<feature type="coiled-coil region" evidence="1">
    <location>
        <begin position="321"/>
        <end position="351"/>
    </location>
</feature>
<keyword evidence="2" id="KW-0732">Signal</keyword>
<feature type="signal peptide" evidence="2">
    <location>
        <begin position="1"/>
        <end position="18"/>
    </location>
</feature>
<dbReference type="HOGENOM" id="CLU_391758_0_0_0"/>
<feature type="chain" id="PRO_5002413041" description="Autotransporter domain-containing protein" evidence="2">
    <location>
        <begin position="19"/>
        <end position="740"/>
    </location>
</feature>
<name>A0A0E3UU76_9FUSO</name>
<dbReference type="PATRIC" id="fig|1069640.6.peg.51"/>
<dbReference type="OrthoDB" id="9764669at2"/>
<gene>
    <name evidence="3" type="ORF">VC03_00300</name>
</gene>
<protein>
    <recommendedName>
        <fullName evidence="5">Autotransporter domain-containing protein</fullName>
    </recommendedName>
</protein>
<evidence type="ECO:0000313" key="3">
    <source>
        <dbReference type="EMBL" id="AKC95038.1"/>
    </source>
</evidence>
<dbReference type="AlphaFoldDB" id="A0A0E3UU76"/>
<evidence type="ECO:0000256" key="2">
    <source>
        <dbReference type="SAM" id="SignalP"/>
    </source>
</evidence>